<feature type="domain" description="EF-hand" evidence="15">
    <location>
        <begin position="194"/>
        <end position="229"/>
    </location>
</feature>
<feature type="compositionally biased region" description="Basic and acidic residues" evidence="12">
    <location>
        <begin position="4450"/>
        <end position="4473"/>
    </location>
</feature>
<dbReference type="InterPro" id="IPR002048">
    <property type="entry name" value="EF_hand_dom"/>
</dbReference>
<dbReference type="CDD" id="cd18808">
    <property type="entry name" value="SF1_C_Upf1"/>
    <property type="match status" value="1"/>
</dbReference>
<keyword evidence="11" id="KW-0175">Coiled coil</keyword>
<feature type="compositionally biased region" description="Polar residues" evidence="12">
    <location>
        <begin position="5379"/>
        <end position="5398"/>
    </location>
</feature>
<dbReference type="Proteomes" id="UP000654075">
    <property type="component" value="Unassembled WGS sequence"/>
</dbReference>
<feature type="region of interest" description="Disordered" evidence="12">
    <location>
        <begin position="3613"/>
        <end position="3636"/>
    </location>
</feature>
<evidence type="ECO:0008006" key="18">
    <source>
        <dbReference type="Google" id="ProtNLM"/>
    </source>
</evidence>
<dbReference type="InterPro" id="IPR047187">
    <property type="entry name" value="SF1_C_Upf1"/>
</dbReference>
<evidence type="ECO:0000256" key="7">
    <source>
        <dbReference type="ARBA" id="ARBA00022837"/>
    </source>
</evidence>
<dbReference type="InterPro" id="IPR036322">
    <property type="entry name" value="WD40_repeat_dom_sf"/>
</dbReference>
<dbReference type="GO" id="GO:0005524">
    <property type="term" value="F:ATP binding"/>
    <property type="evidence" value="ECO:0007669"/>
    <property type="project" value="UniProtKB-KW"/>
</dbReference>
<dbReference type="PROSITE" id="PS50089">
    <property type="entry name" value="ZF_RING_2"/>
    <property type="match status" value="1"/>
</dbReference>
<dbReference type="EMBL" id="CAJNNV010031388">
    <property type="protein sequence ID" value="CAE8635998.1"/>
    <property type="molecule type" value="Genomic_DNA"/>
</dbReference>
<feature type="compositionally biased region" description="Low complexity" evidence="12">
    <location>
        <begin position="1390"/>
        <end position="1410"/>
    </location>
</feature>
<dbReference type="PANTHER" id="PTHR21529">
    <property type="entry name" value="MAMMARY TURMOR VIRUS RECEPTOR HOMOLOG 1, 2 MTVR1, 2"/>
    <property type="match status" value="1"/>
</dbReference>
<evidence type="ECO:0000256" key="2">
    <source>
        <dbReference type="ARBA" id="ARBA00022741"/>
    </source>
</evidence>
<feature type="compositionally biased region" description="Pro residues" evidence="12">
    <location>
        <begin position="6193"/>
        <end position="6202"/>
    </location>
</feature>
<dbReference type="InterPro" id="IPR039904">
    <property type="entry name" value="TRANK1"/>
</dbReference>
<dbReference type="SMART" id="SM00320">
    <property type="entry name" value="WD40"/>
    <property type="match status" value="3"/>
</dbReference>
<evidence type="ECO:0000256" key="3">
    <source>
        <dbReference type="ARBA" id="ARBA00022771"/>
    </source>
</evidence>
<evidence type="ECO:0000256" key="6">
    <source>
        <dbReference type="ARBA" id="ARBA00022833"/>
    </source>
</evidence>
<evidence type="ECO:0000313" key="16">
    <source>
        <dbReference type="EMBL" id="CAE8635998.1"/>
    </source>
</evidence>
<feature type="region of interest" description="Disordered" evidence="12">
    <location>
        <begin position="133"/>
        <end position="154"/>
    </location>
</feature>
<feature type="compositionally biased region" description="Basic and acidic residues" evidence="12">
    <location>
        <begin position="4952"/>
        <end position="4961"/>
    </location>
</feature>
<keyword evidence="17" id="KW-1185">Reference proteome</keyword>
<keyword evidence="10" id="KW-0853">WD repeat</keyword>
<feature type="compositionally biased region" description="Pro residues" evidence="12">
    <location>
        <begin position="5878"/>
        <end position="5893"/>
    </location>
</feature>
<dbReference type="InterPro" id="IPR001293">
    <property type="entry name" value="Znf_TRAF"/>
</dbReference>
<accession>A0A813HEP2</accession>
<feature type="region of interest" description="Disordered" evidence="12">
    <location>
        <begin position="5789"/>
        <end position="6205"/>
    </location>
</feature>
<dbReference type="InterPro" id="IPR015943">
    <property type="entry name" value="WD40/YVTN_repeat-like_dom_sf"/>
</dbReference>
<feature type="compositionally biased region" description="Low complexity" evidence="12">
    <location>
        <begin position="5652"/>
        <end position="5673"/>
    </location>
</feature>
<evidence type="ECO:0000256" key="10">
    <source>
        <dbReference type="PROSITE-ProRule" id="PRU00221"/>
    </source>
</evidence>
<dbReference type="GO" id="GO:0004386">
    <property type="term" value="F:helicase activity"/>
    <property type="evidence" value="ECO:0007669"/>
    <property type="project" value="UniProtKB-KW"/>
</dbReference>
<reference evidence="16" key="1">
    <citation type="submission" date="2021-02" db="EMBL/GenBank/DDBJ databases">
        <authorList>
            <person name="Dougan E. K."/>
            <person name="Rhodes N."/>
            <person name="Thang M."/>
            <person name="Chan C."/>
        </authorList>
    </citation>
    <scope>NUCLEOTIDE SEQUENCE</scope>
</reference>
<dbReference type="SUPFAM" id="SSF47473">
    <property type="entry name" value="EF-hand"/>
    <property type="match status" value="1"/>
</dbReference>
<feature type="compositionally biased region" description="Basic and acidic residues" evidence="12">
    <location>
        <begin position="2327"/>
        <end position="2336"/>
    </location>
</feature>
<name>A0A813HEP2_POLGL</name>
<feature type="region of interest" description="Disordered" evidence="12">
    <location>
        <begin position="4082"/>
        <end position="4187"/>
    </location>
</feature>
<keyword evidence="8" id="KW-0067">ATP-binding</keyword>
<feature type="domain" description="RING-type" evidence="13">
    <location>
        <begin position="5302"/>
        <end position="5355"/>
    </location>
</feature>
<feature type="compositionally biased region" description="Polar residues" evidence="12">
    <location>
        <begin position="5939"/>
        <end position="5952"/>
    </location>
</feature>
<dbReference type="GO" id="GO:0005694">
    <property type="term" value="C:chromosome"/>
    <property type="evidence" value="ECO:0007669"/>
    <property type="project" value="UniProtKB-ARBA"/>
</dbReference>
<dbReference type="GO" id="GO:0005509">
    <property type="term" value="F:calcium ion binding"/>
    <property type="evidence" value="ECO:0007669"/>
    <property type="project" value="InterPro"/>
</dbReference>
<feature type="coiled-coil region" evidence="11">
    <location>
        <begin position="3764"/>
        <end position="3794"/>
    </location>
</feature>
<feature type="domain" description="TRAF-type" evidence="14">
    <location>
        <begin position="5233"/>
        <end position="5283"/>
    </location>
</feature>
<feature type="region of interest" description="Disordered" evidence="12">
    <location>
        <begin position="4438"/>
        <end position="4473"/>
    </location>
</feature>
<feature type="region of interest" description="Disordered" evidence="12">
    <location>
        <begin position="4197"/>
        <end position="4216"/>
    </location>
</feature>
<dbReference type="PRINTS" id="PR01217">
    <property type="entry name" value="PRICHEXTENSN"/>
</dbReference>
<feature type="compositionally biased region" description="Pro residues" evidence="12">
    <location>
        <begin position="5795"/>
        <end position="5818"/>
    </location>
</feature>
<feature type="compositionally biased region" description="Basic and acidic residues" evidence="12">
    <location>
        <begin position="4201"/>
        <end position="4216"/>
    </location>
</feature>
<evidence type="ECO:0000256" key="4">
    <source>
        <dbReference type="ARBA" id="ARBA00022801"/>
    </source>
</evidence>
<evidence type="ECO:0000259" key="14">
    <source>
        <dbReference type="PROSITE" id="PS50145"/>
    </source>
</evidence>
<feature type="compositionally biased region" description="Pro residues" evidence="12">
    <location>
        <begin position="6070"/>
        <end position="6079"/>
    </location>
</feature>
<dbReference type="InterPro" id="IPR018247">
    <property type="entry name" value="EF_Hand_1_Ca_BS"/>
</dbReference>
<keyword evidence="2" id="KW-0547">Nucleotide-binding</keyword>
<feature type="compositionally biased region" description="Basic and acidic residues" evidence="12">
    <location>
        <begin position="4360"/>
        <end position="4391"/>
    </location>
</feature>
<feature type="region of interest" description="Disordered" evidence="12">
    <location>
        <begin position="5379"/>
        <end position="5418"/>
    </location>
</feature>
<feature type="region of interest" description="Disordered" evidence="12">
    <location>
        <begin position="4952"/>
        <end position="4995"/>
    </location>
</feature>
<keyword evidence="7" id="KW-0106">Calcium</keyword>
<feature type="region of interest" description="Disordered" evidence="12">
    <location>
        <begin position="5612"/>
        <end position="5673"/>
    </location>
</feature>
<feature type="compositionally biased region" description="Polar residues" evidence="12">
    <location>
        <begin position="5990"/>
        <end position="6008"/>
    </location>
</feature>
<dbReference type="InterPro" id="IPR041677">
    <property type="entry name" value="DNA2/NAM7_AAA_11"/>
</dbReference>
<keyword evidence="6 9" id="KW-0862">Zinc</keyword>
<feature type="compositionally biased region" description="Low complexity" evidence="12">
    <location>
        <begin position="3913"/>
        <end position="3953"/>
    </location>
</feature>
<dbReference type="InterPro" id="IPR041679">
    <property type="entry name" value="DNA2/NAM7-like_C"/>
</dbReference>
<feature type="non-terminal residue" evidence="16">
    <location>
        <position position="1"/>
    </location>
</feature>
<dbReference type="Pfam" id="PF00400">
    <property type="entry name" value="WD40"/>
    <property type="match status" value="1"/>
</dbReference>
<feature type="compositionally biased region" description="Basic and acidic residues" evidence="12">
    <location>
        <begin position="4086"/>
        <end position="4097"/>
    </location>
</feature>
<keyword evidence="1 9" id="KW-0479">Metal-binding</keyword>
<feature type="compositionally biased region" description="Basic and acidic residues" evidence="12">
    <location>
        <begin position="4164"/>
        <end position="4182"/>
    </location>
</feature>
<evidence type="ECO:0000256" key="12">
    <source>
        <dbReference type="SAM" id="MobiDB-lite"/>
    </source>
</evidence>
<dbReference type="Gene3D" id="1.10.238.10">
    <property type="entry name" value="EF-hand"/>
    <property type="match status" value="1"/>
</dbReference>
<feature type="region of interest" description="Disordered" evidence="12">
    <location>
        <begin position="1380"/>
        <end position="1465"/>
    </location>
</feature>
<feature type="region of interest" description="Disordered" evidence="12">
    <location>
        <begin position="2216"/>
        <end position="2235"/>
    </location>
</feature>
<feature type="compositionally biased region" description="Low complexity" evidence="12">
    <location>
        <begin position="4100"/>
        <end position="4119"/>
    </location>
</feature>
<dbReference type="OrthoDB" id="3156807at2759"/>
<feature type="compositionally biased region" description="Low complexity" evidence="12">
    <location>
        <begin position="1430"/>
        <end position="1465"/>
    </location>
</feature>
<evidence type="ECO:0000259" key="15">
    <source>
        <dbReference type="PROSITE" id="PS50222"/>
    </source>
</evidence>
<feature type="compositionally biased region" description="Pro residues" evidence="12">
    <location>
        <begin position="5955"/>
        <end position="5977"/>
    </location>
</feature>
<gene>
    <name evidence="16" type="ORF">PGLA1383_LOCUS51539</name>
</gene>
<evidence type="ECO:0000256" key="9">
    <source>
        <dbReference type="PROSITE-ProRule" id="PRU00207"/>
    </source>
</evidence>
<feature type="region of interest" description="Disordered" evidence="12">
    <location>
        <begin position="4051"/>
        <end position="4070"/>
    </location>
</feature>
<dbReference type="SUPFAM" id="SSF50978">
    <property type="entry name" value="WD40 repeat-like"/>
    <property type="match status" value="1"/>
</dbReference>
<dbReference type="PROSITE" id="PS50145">
    <property type="entry name" value="ZF_TRAF"/>
    <property type="match status" value="1"/>
</dbReference>
<dbReference type="Pfam" id="PF13086">
    <property type="entry name" value="AAA_11"/>
    <property type="match status" value="2"/>
</dbReference>
<dbReference type="Gene3D" id="3.40.50.300">
    <property type="entry name" value="P-loop containing nucleotide triphosphate hydrolases"/>
    <property type="match status" value="4"/>
</dbReference>
<feature type="compositionally biased region" description="Basic and acidic residues" evidence="12">
    <location>
        <begin position="4708"/>
        <end position="4725"/>
    </location>
</feature>
<dbReference type="Pfam" id="PF13087">
    <property type="entry name" value="AAA_12"/>
    <property type="match status" value="1"/>
</dbReference>
<evidence type="ECO:0000256" key="1">
    <source>
        <dbReference type="ARBA" id="ARBA00022723"/>
    </source>
</evidence>
<comment type="caution">
    <text evidence="16">The sequence shown here is derived from an EMBL/GenBank/DDBJ whole genome shotgun (WGS) entry which is preliminary data.</text>
</comment>
<feature type="compositionally biased region" description="Polar residues" evidence="12">
    <location>
        <begin position="4346"/>
        <end position="4356"/>
    </location>
</feature>
<feature type="compositionally biased region" description="Basic and acidic residues" evidence="12">
    <location>
        <begin position="4053"/>
        <end position="4069"/>
    </location>
</feature>
<protein>
    <recommendedName>
        <fullName evidence="18">Calmodulin</fullName>
    </recommendedName>
</protein>
<dbReference type="PROSITE" id="PS50294">
    <property type="entry name" value="WD_REPEATS_REGION"/>
    <property type="match status" value="1"/>
</dbReference>
<organism evidence="16 17">
    <name type="scientific">Polarella glacialis</name>
    <name type="common">Dinoflagellate</name>
    <dbReference type="NCBI Taxonomy" id="89957"/>
    <lineage>
        <taxon>Eukaryota</taxon>
        <taxon>Sar</taxon>
        <taxon>Alveolata</taxon>
        <taxon>Dinophyceae</taxon>
        <taxon>Suessiales</taxon>
        <taxon>Suessiaceae</taxon>
        <taxon>Polarella</taxon>
    </lineage>
</organism>
<feature type="repeat" description="WD" evidence="10">
    <location>
        <begin position="6506"/>
        <end position="6535"/>
    </location>
</feature>
<keyword evidence="3 9" id="KW-0863">Zinc-finger</keyword>
<dbReference type="SMART" id="SM00054">
    <property type="entry name" value="EFh"/>
    <property type="match status" value="2"/>
</dbReference>
<evidence type="ECO:0000256" key="11">
    <source>
        <dbReference type="SAM" id="Coils"/>
    </source>
</evidence>
<evidence type="ECO:0000313" key="17">
    <source>
        <dbReference type="Proteomes" id="UP000654075"/>
    </source>
</evidence>
<dbReference type="SUPFAM" id="SSF52540">
    <property type="entry name" value="P-loop containing nucleoside triphosphate hydrolases"/>
    <property type="match status" value="2"/>
</dbReference>
<evidence type="ECO:0000256" key="5">
    <source>
        <dbReference type="ARBA" id="ARBA00022806"/>
    </source>
</evidence>
<feature type="compositionally biased region" description="Pro residues" evidence="12">
    <location>
        <begin position="308"/>
        <end position="324"/>
    </location>
</feature>
<dbReference type="InterPro" id="IPR011992">
    <property type="entry name" value="EF-hand-dom_pair"/>
</dbReference>
<feature type="compositionally biased region" description="Low complexity" evidence="12">
    <location>
        <begin position="333"/>
        <end position="342"/>
    </location>
</feature>
<dbReference type="InterPro" id="IPR013083">
    <property type="entry name" value="Znf_RING/FYVE/PHD"/>
</dbReference>
<feature type="region of interest" description="Disordered" evidence="12">
    <location>
        <begin position="3913"/>
        <end position="3957"/>
    </location>
</feature>
<dbReference type="FunFam" id="3.40.50.300:FF:000326">
    <property type="entry name" value="P-loop containing nucleoside triphosphate hydrolase"/>
    <property type="match status" value="1"/>
</dbReference>
<keyword evidence="4" id="KW-0378">Hydrolase</keyword>
<evidence type="ECO:0000256" key="8">
    <source>
        <dbReference type="ARBA" id="ARBA00022840"/>
    </source>
</evidence>
<dbReference type="InterPro" id="IPR027417">
    <property type="entry name" value="P-loop_NTPase"/>
</dbReference>
<feature type="region of interest" description="Disordered" evidence="12">
    <location>
        <begin position="304"/>
        <end position="360"/>
    </location>
</feature>
<dbReference type="PANTHER" id="PTHR21529:SF4">
    <property type="entry name" value="TPR AND ANKYRIN REPEAT-CONTAINING PROTEIN 1"/>
    <property type="match status" value="1"/>
</dbReference>
<dbReference type="Gene3D" id="2.130.10.10">
    <property type="entry name" value="YVTN repeat-like/Quinoprotein amine dehydrogenase"/>
    <property type="match status" value="1"/>
</dbReference>
<dbReference type="GO" id="GO:0008270">
    <property type="term" value="F:zinc ion binding"/>
    <property type="evidence" value="ECO:0007669"/>
    <property type="project" value="UniProtKB-KW"/>
</dbReference>
<feature type="region of interest" description="Disordered" evidence="12">
    <location>
        <begin position="5007"/>
        <end position="5027"/>
    </location>
</feature>
<dbReference type="Pfam" id="PF13202">
    <property type="entry name" value="EF-hand_5"/>
    <property type="match status" value="2"/>
</dbReference>
<feature type="region of interest" description="Disordered" evidence="12">
    <location>
        <begin position="2310"/>
        <end position="2353"/>
    </location>
</feature>
<feature type="region of interest" description="Disordered" evidence="12">
    <location>
        <begin position="687"/>
        <end position="711"/>
    </location>
</feature>
<dbReference type="GO" id="GO:0016787">
    <property type="term" value="F:hydrolase activity"/>
    <property type="evidence" value="ECO:0007669"/>
    <property type="project" value="UniProtKB-KW"/>
</dbReference>
<dbReference type="Gene3D" id="3.30.40.10">
    <property type="entry name" value="Zinc/RING finger domain, C3HC4 (zinc finger)"/>
    <property type="match status" value="2"/>
</dbReference>
<dbReference type="PROSITE" id="PS00018">
    <property type="entry name" value="EF_HAND_1"/>
    <property type="match status" value="2"/>
</dbReference>
<keyword evidence="5" id="KW-0347">Helicase</keyword>
<feature type="compositionally biased region" description="Basic and acidic residues" evidence="12">
    <location>
        <begin position="4120"/>
        <end position="4133"/>
    </location>
</feature>
<evidence type="ECO:0000259" key="13">
    <source>
        <dbReference type="PROSITE" id="PS50089"/>
    </source>
</evidence>
<feature type="region of interest" description="Disordered" evidence="12">
    <location>
        <begin position="4346"/>
        <end position="4411"/>
    </location>
</feature>
<feature type="domain" description="EF-hand" evidence="15">
    <location>
        <begin position="81"/>
        <end position="116"/>
    </location>
</feature>
<feature type="region of interest" description="Disordered" evidence="12">
    <location>
        <begin position="4698"/>
        <end position="4753"/>
    </location>
</feature>
<sequence length="6588" mass="718275">MAEGSEEELVEILALQEAANPLRHARIKRIFGDLVLCGQVEYIDMGLESGEKLYRIRYENGDQEHMTAHGVREVLVEEPPIARELVRELFAKLDANGDGFLSEQEMRPYVDHTGFQGSDAAWTSEFRSLCEQTEASHSSSSGSGSGSSAGQTRPSWIRQGLDRASFARLLSRVDDHALRQVLQVLKVAATLEDSRPVAIREVFKRLDANGDGVLCEQEMRPYANHTGFDGSDAEWVREFQMLCSYSGIQHVDEECFVRLVDDQSDNGIYCTDQELRELLSTLPAPPRVTVIPEEVVPPESAVEAPILPRAPPPSPSPSHSPSPVAPRGEAEETAATLQETSAIPLRPSPPEAAAPPLRRKQKWRVDPPIVALKSMTECLAAGQGVLVAPNSPDQAQDEDARDADVNPGWALRDARRALLRFLSGLSLQNMNETAECPGGFAWPEGQTIPDWFPSVPAQLHMYAAPLFDDARASAAQTFSQTNPAVAWRVLLQPLRWDGKGRDEMAKELPEGRDTACSYHRVLSDPAVIESRPVRRSWLPFSVVLLVRQPIPLRREDFLHAEHCFGVLLGTRSGYVVQTLGMGRSSRCALCLVGHRPGDLHGTAACPCGHTLLHGRCVAQQRSSVRCERCGEPVNFDPSSLHPADEHAHPGWAMLVLDSFVSPYRQAGVLQQYLEHYPPFWEEAISGNRYGVQPPGQRQQPSLRGGQQRPPRPVALRLEDSSWALGQAGLNDSQRQACEQALGLLQGVVLIQGPPGTGKTKTIVALLDACAVCGERVLTCGPTNVAVCEIAKRARELVESGAAASHLRLSQLCMVAAEERAGITMDHPLSSLMLDHRKKRVKRVAKAGSNELVPLLSQLFSGGEARAVFRQWRRAAASGAEAFSPGSDGSTAWAPLTRLVQTKTTARELLQRSQAVPGPTEVPPDTEQACGDFVVQALEAVESILEWQLAHLYGAVPQLSGSSTSEGPGKLARVLETVWTLVPAMSRLLQSVKSIKSQMCAAVGAGGSALSFPDGADEPVWEASQVQPLQRALVDFRDACFQVQTLNSEDLRALILRGSVLVFSTITVAGRPMISRMGIGTVIVDEACQSRELETMIVMRSHIQRLVLVGDPRQLPSTVFSVKAKTMRFDRSLFERLVGIGQEKHMLLRQYRMLPEIAEFPNVAFYNGAVVNDETVAERARNVEEWIQTPRNSWNFHSAVRLFDTSGLPGAREVFDKETKACSNPFEADVVIRLLQSFFKSNTAGQRLSVGIITPYKGQVRLIEDRLAGESSTVNSRRLQRKIQLVKTVDGFQGNEQDIIVISTCRSNPNGNIGFVADERRLNVAITRPRLRLWVVGDMQTLARGDSKWGEFVDFCQLRGWVQPVPDERGPVERGLDQELTSLASGGGSTSCGTHSSSGPSAALVQAAAAARSLGPSERQPAGRSSGGSSGAAAGRSHAVHGPVAGQASSSSGASGKAAASSAAPTAPGAAAQASVASPSPRPVPVMPRGLGFGQRHEFVSLAPAAEADALWSRHFLGHLVSTISSLRKESREKVVKKISQLLRGDAKIWNPLPRDAQGLPLWQLAVETTSVTNKQYLLWWVELDRQGNQQFVLANLVDGDQLAHARTRAAGFLHTFSDDYLRASMHRIVQDGKIRPANFDMDFEQFREADGQKVKESENAAQAQGLLPVSLEKRYKLTQRELDFLVEQSLQGVQLPYHLDEDEEKALQKIFHEVVFLLGRSGSGKTSVLVHGLFRAWCIERKRQAELAIQSDAGEAGEGDGAEDEEAVLVLLVTRSSMLADSIRKLFAQMQAGPSGSGVGGSSSSGGLGLSAVSGIELGVVRQEEMKAFRPPPDSFEIGVFNPEASPLIASWDAVLLMLDRSVCGECFFRPPATSESRVQQALQRVRGRMQNDRQNVELDVEDRFENLTAQTGLYEMEVDLLSYEDFEARFGPKLIGNPSCPLDRSRGDSLFVAYREIITVIAGSARAARSEPGCLSKEEYVGGRGPDGMPLPELRDSAHRESESCRVRMYAAWEIYRKLKQEMHVYDRTDAARHILRRAEFNGCKALRYLTGVFVDEVQDLLPIELLLLKLLCPRLDGFVFAGAQTISKGVEFRFESIRRLYFEEFILGGVRPKSKTAEVSFEKCYICKIDITQGGGTYLLCAGKYHEFFICGPVCYEKLEQQCKNRGRGATKGDKSKMEFAAGFRKLPCPRCCLALQEEPLVLPQSCASPSGSSSMAFPASPKSPARGSSSSTALTDVPEITFLTHNHRSTQSILEMAGSVLDVIMELFPDKVDKLPREISRVASSSPPVVLSRMTLDEAMDILFGASGASGSREKGTTTTTTSVKREEGNREEAVEDGAARGQPAAQEATRKADVGKRVLEFGAKQAVLVWSESKKAQMQDRFKQSIVMTIQECKGLEFFDVLLIDPFSDMAAAVKSGHATELWNLIYGFMQRKDMQVSAVARKRVQDFDPDRHGLLCAWLKTPYVAVTRARKRVWLLETHPEHGAAVIAYWQALGAAHVVGPGEGDVSGLAAGFAETSTGQEWLEEGQRQFHAGQNFEQACLCFKNAESAGCRQGTPWKLLAEAKQQQKLAKLRPAEGQARIREEANREAGHAFVRLAEWMEAALEPISPTAAAKSAKQVADELLVENLDFGTARQQAAECFLEGAALPEASFFDSSAAREFEVAGCFSLAAECLEALPDPDWASAGRLWRAAGQAERSLRAYVKAQAWEDFVDLAESLLGQGTEQERADFLTTAEDLVIMASRELAKSKAVKRALSSNSRSSQLECLKRCVGMLPAASQDCFLEGIGLPEVTLEVWASRERYDECAALCLERRLWQQARRYYKEAKKPSMVQRLELLEKLSGMLQGGGLFPSPGQLEQLLTGSEGPDLLRKEELQALRGVLDHKSSSKKAGLEQRCVVGCLVHLQIGIAAGPGTARRASLQAAWEVWASGPHSSSPGHALRLGGFALLAMSREFVLQGQDPLAASRDFQRLSSDFKACRSWLLELRGLGRVGPAASRGGSQKEARQSAGSREALVGEWLLAEQPESVRPEFLVLTDCQPEKSESIRLSRDEMLRLAGNWSYLFEATLCRAWLEVCEAHVRRLVPCWQHLSGHGCHSQKGGQCSRWHGKQDPKLAGSAVRLLWEAAREAARVLQSSDLEQAKTRLGKRAVDALGGAKAWEAARALPQQSIGFLVARLKALTPESPTLALDTDLTDEELADLASEAASSLLEALRSKRRPPDLQEAVAVLSLSPFGRFGRPSGALDLRNQVVFDLLGMLDKTAENPVTMFAKSYLDSARPTGYASLQHLFVANCNVSSKIFSFWNDEKSRRTLFFPIKPAAVCFLLERVLVWASVIITGFDNTLLPMSFVKAHLAYTGDLAVYATQNQADRVRSDQQGKKVLSLIVEFVRSFLHWDLALKEWLDKHKAPLGETVLRLLTLAFAAGANHEEVRNKQLANSLNSLRPEKKLQLFENIRSETGASLPIGLQRLLLHLPEDQRVQNSTVNLMTPWAHAEFAKLGDPFVLLTRRDLHTRVPSWTLGSLRQHFQAPRTTLREQQAVEKTWQIPQDMKRRLLQDLRVQWPRVRCILAYDPGRTPCCDPAGQHVPQQAARGAVSKISAAGPVQSVAAAPSATSQAVVGDEEGEGEGDPGPNAEDAVALIETAAAATDREGQEGKDYVEIQAPAIDADFDFGGGAKDGGASRLSADVVGQAVESKVKKALLRRAVQAWGSQAREGRLEAGQPGPEEAETLQAEEWLQEMAQNLGNNLNAIQRIRYRSLVLPVARRQAEEKERLQKQLRQKLQETEALTLVPCDMSGAVVATGLAGKARLPETAMELSNRAQTKLDHLRKLGDDFLRLYRLDPTSVSPTSVCVQRSGMYWYSRKIEWLVLRDTLRRLALENFLIPAWILEQLQRLAESKRNRRAFASSGLHSEAAEASSAPGPSSVGGRAWRSSAAASANNNNNNSVRAAPQLRGPRRVWRQGLKLLSLGQVVAAAEAPKAQQATVQDAASLANQEEAAAMTSERTSPKVESTAGGLPEHRTDAAVVEVSGVIAPLEVVITSMTAATNEPQHHEPERQQEQHEQHELQLVQQGVSELQTGLHGQEEKHSQEESVTRQQQEQLQQERQGEQLQQVQQGEHEEHEQYEHDQHPQQPPLSKRKLRQQKAAEQRTRALHQPTDADASRLHIGHSGDHQAESRQEGSLGADEETALFETIESESQHSRESESWAQREERLKMADAQELPLDFVQLPSTGWTHMGGFGMVTRPLPPPLPGLEAGSPSCSSSQVRDSFAQQANEACIATGSPESTAQEHLSAAPGSWAASSKSAPFLVASEAEVASAGDVEVGAEECFVAVQVAIPESTNPSFVKTTGAPNDSVEERRKQEEWEAREHEESERRLQKAEKTAEKHREKRKAKLEEKETVAAPAAAQAPWGLNGELVDFLHDQYMQQEAAMQIPAQPQGTPPPKQEGKQQQKKPRPERQSEKTAKQRAAAWRELEATLRRQALTLAAEALVATNPSYGSDPANPPRPEVMQVLPQRTAVLRDPWSLVREATNLVLTWWRHTREHWHLECKRFGSLTKIEGVIGDVCAVRDHGEIAHALLKCEELENSLNATVLMMSGLIQKSMPELPPVLPPPVAFAMSHVLALKASCAAIGAHGIAERLIMGLGKSSHDSDSEEADDEVFEQEERLLLIHYLTGVICVLQWHFEWWGMEAPQDDEAPQAKQSKKEAEKQPQKKPEKPPEKQPPAKQRAAIPQHTEKTAEQSAAAWREQEASLRHQALTLAAEALVVTDPLIGSDPATAPRPEVMQVLPVRPKTAGLRAPWGLVRAAMSSVLTWWRHTSQHWQNESTEIQSRLYGARTIRDNGILVRAILECQVILDEQLKVIAKGPPSSLTFIAHIVALQASCMARSVEWNAIQCERSRDSDSDSDSEAESAVVPSKALVVFELATLLGLLVGPYYTCWEQADAQEESREVEGPSKSEGFAPGLFAETPATASRTSPEDEPVPKAKAKAKAKAKVKVAAKLADDSDDSDDEPAPKAKAKAKAKVLSESVLSLDKKISGALPSETTASSAAPSAAAAVLPPAFPKGQGPNNLEQRLREVESRESLRRAAAEAELRLLAQSAKEEEEESQRSGLPLASSSELLRPQAVADASAAAEQLLLARCVFCQEQVAKSAMKKHKKRDCVERIVECERCEAQMPYRLLEHRQLLLPGRLVRAQPPEEHGITDCEKGLTSCELCGASCERGALALHQASTCPQAEVACPLSAAEGCCWRGPRRAAAAHESSCPFANVTCTWCLERVQQRHMPGHRCPSVHATDLCIVCAEDFASLLATGVPPALLLQGSIQACRHILCCASCASKCQEHGAPKCPACQHPFDAVAAAPIHLLSNRTRIVSQNDGATSSSTAMPDLASTSTAPPAMLGLSHPAPPPPMPPRAKMLPGTSWFVSPLQIHFTQQSVSPVFRPFWKDGALRADLSILHSARELLLGMDTEVPRPLEILDVVWHPVPKTQDSDDQVGELLFVAGSFNRRLCMHRLLAIFAPARFGLVKVQVKDREALGQAYWDSKFTTRCYGNYVEVRAGPGRYVGCQASEVQWPEACQVFSLQPPFLQGVSGKIGSEVCSMIASNPVLPPPSSRPNANAEVEPQLWHPKPAPPSLPKAHAEAEPPQLRPPMQQQDRQPAPPASASSNAGIANPVEWSDTESASVRLFAERYAIPVQVVVAELGDLCARDRVKVMRRFRLPGGYSAVPTFQAYVRSCKSNGVRAYHWTDDYQTEEEWHRAKAAASEPKVKASEPKVEAFEPKMKAAGSLLHPTNPPPPPPPPPKLKPKPPPPPPPLDQRATPTVDDPWAPESPVGFKQPGFKPPPPPQPVFKEPLKAPPLKAPFPVQPHAVDDPWAPEPPVGFKLPPPPQPVFEGPALKAPPLKAPPSAQPAFKEPPARPQPAFKEPCFKQPAPTWQELTATMPPQSAATQPLRPPPPPPKPVPTKKAPGPPPPSLLTAMQDCASGTHFETTGSPSRESFGTSSSWALDVSVVSKAAPAPPERELATVPPSPPRMKAPPKTAGPQVPKVVVQRWASSGTDPHWDPDEFQPPPPPPLPDLDTARPSPLRMKAPPKLQSPPPPSLPDLDTAPSLPPKMKAPPKLQSPPPSSPPDLDTAQSLPPKMKAPPKLQSPPPPQQPDLATAPPSPPKMKAPPKTADPQVPKVVDEFQPPRLPPPPPPRQNQIHVHILDLGCSGRAIIYTPWQPTAALGGPDGGLLCWQGFASGGDVGRQAMQLRVQKTLTLPRRTPEPQLVGLLQALAEAFQWVLRELSSLLAWDGGQVSALPDSQTRSLTVDSVEMNELSTRLTGGMSWGGNGGGSWNQGGGSATAFDFVDPKSGQAAPVVRNPFAAAPAAAVGPAGGVLVGGPVRGLPDEAATGPTLGYGSELQRVYNMPVNMGHNGCVSCMVMADGKVYSGGRDENLFVWQAQGSAGAGFQLIQDCAPIHLGSSVTALLYEPSSKWLFCGLWSGEIRAFCKDPVREDRLQGHRRSVACLLVHSSVVISGSNDGTVRLWTFDPAAGRFQCHGQPLNNPSGPVNCMRVLGEALWVGGNTGITCFDLASLQPKG</sequence>
<dbReference type="InterPro" id="IPR001680">
    <property type="entry name" value="WD40_rpt"/>
</dbReference>
<feature type="compositionally biased region" description="Pro residues" evidence="12">
    <location>
        <begin position="6113"/>
        <end position="6132"/>
    </location>
</feature>
<dbReference type="PROSITE" id="PS50082">
    <property type="entry name" value="WD_REPEATS_2"/>
    <property type="match status" value="1"/>
</dbReference>
<dbReference type="InterPro" id="IPR001841">
    <property type="entry name" value="Znf_RING"/>
</dbReference>
<feature type="zinc finger region" description="TRAF-type" evidence="9">
    <location>
        <begin position="5233"/>
        <end position="5283"/>
    </location>
</feature>
<feature type="compositionally biased region" description="Pro residues" evidence="12">
    <location>
        <begin position="5858"/>
        <end position="5868"/>
    </location>
</feature>
<feature type="region of interest" description="Disordered" evidence="12">
    <location>
        <begin position="3997"/>
        <end position="4021"/>
    </location>
</feature>
<feature type="compositionally biased region" description="Low complexity" evidence="12">
    <location>
        <begin position="135"/>
        <end position="150"/>
    </location>
</feature>
<proteinExistence type="predicted"/>
<dbReference type="PROSITE" id="PS50222">
    <property type="entry name" value="EF_HAND_2"/>
    <property type="match status" value="2"/>
</dbReference>